<dbReference type="Proteomes" id="UP000553193">
    <property type="component" value="Unassembled WGS sequence"/>
</dbReference>
<feature type="transmembrane region" description="Helical" evidence="9">
    <location>
        <begin position="236"/>
        <end position="258"/>
    </location>
</feature>
<comment type="similarity">
    <text evidence="9">Belongs to the binding-protein-dependent transport system permease family.</text>
</comment>
<feature type="transmembrane region" description="Helical" evidence="9">
    <location>
        <begin position="133"/>
        <end position="151"/>
    </location>
</feature>
<evidence type="ECO:0000256" key="2">
    <source>
        <dbReference type="ARBA" id="ARBA00022448"/>
    </source>
</evidence>
<feature type="domain" description="ABC transmembrane type-1" evidence="10">
    <location>
        <begin position="70"/>
        <end position="258"/>
    </location>
</feature>
<dbReference type="PANTHER" id="PTHR43386">
    <property type="entry name" value="OLIGOPEPTIDE TRANSPORT SYSTEM PERMEASE PROTEIN APPC"/>
    <property type="match status" value="1"/>
</dbReference>
<organism evidence="11 12">
    <name type="scientific">Roseococcus suduntuyensis</name>
    <dbReference type="NCBI Taxonomy" id="455361"/>
    <lineage>
        <taxon>Bacteria</taxon>
        <taxon>Pseudomonadati</taxon>
        <taxon>Pseudomonadota</taxon>
        <taxon>Alphaproteobacteria</taxon>
        <taxon>Acetobacterales</taxon>
        <taxon>Roseomonadaceae</taxon>
        <taxon>Roseococcus</taxon>
    </lineage>
</organism>
<comment type="caution">
    <text evidence="11">The sequence shown here is derived from an EMBL/GenBank/DDBJ whole genome shotgun (WGS) entry which is preliminary data.</text>
</comment>
<feature type="transmembrane region" description="Helical" evidence="9">
    <location>
        <begin position="72"/>
        <end position="97"/>
    </location>
</feature>
<dbReference type="GO" id="GO:0005886">
    <property type="term" value="C:plasma membrane"/>
    <property type="evidence" value="ECO:0007669"/>
    <property type="project" value="UniProtKB-SubCell"/>
</dbReference>
<dbReference type="GO" id="GO:0055085">
    <property type="term" value="P:transmembrane transport"/>
    <property type="evidence" value="ECO:0007669"/>
    <property type="project" value="InterPro"/>
</dbReference>
<feature type="transmembrane region" description="Helical" evidence="9">
    <location>
        <begin position="109"/>
        <end position="127"/>
    </location>
</feature>
<gene>
    <name evidence="11" type="ORF">GGQ83_000152</name>
</gene>
<dbReference type="EMBL" id="JACIDJ010000001">
    <property type="protein sequence ID" value="MBB3896726.1"/>
    <property type="molecule type" value="Genomic_DNA"/>
</dbReference>
<proteinExistence type="inferred from homology"/>
<evidence type="ECO:0000256" key="7">
    <source>
        <dbReference type="ARBA" id="ARBA00022989"/>
    </source>
</evidence>
<evidence type="ECO:0000313" key="12">
    <source>
        <dbReference type="Proteomes" id="UP000553193"/>
    </source>
</evidence>
<keyword evidence="5" id="KW-0571">Peptide transport</keyword>
<comment type="subcellular location">
    <subcellularLocation>
        <location evidence="1 9">Cell membrane</location>
        <topology evidence="1 9">Multi-pass membrane protein</topology>
    </subcellularLocation>
</comment>
<evidence type="ECO:0000313" key="11">
    <source>
        <dbReference type="EMBL" id="MBB3896726.1"/>
    </source>
</evidence>
<evidence type="ECO:0000256" key="8">
    <source>
        <dbReference type="ARBA" id="ARBA00023136"/>
    </source>
</evidence>
<dbReference type="PANTHER" id="PTHR43386:SF1">
    <property type="entry name" value="D,D-DIPEPTIDE TRANSPORT SYSTEM PERMEASE PROTEIN DDPC-RELATED"/>
    <property type="match status" value="1"/>
</dbReference>
<keyword evidence="3" id="KW-1003">Cell membrane</keyword>
<dbReference type="Pfam" id="PF00528">
    <property type="entry name" value="BPD_transp_1"/>
    <property type="match status" value="1"/>
</dbReference>
<evidence type="ECO:0000256" key="4">
    <source>
        <dbReference type="ARBA" id="ARBA00022692"/>
    </source>
</evidence>
<evidence type="ECO:0000259" key="10">
    <source>
        <dbReference type="PROSITE" id="PS50928"/>
    </source>
</evidence>
<dbReference type="SUPFAM" id="SSF161098">
    <property type="entry name" value="MetI-like"/>
    <property type="match status" value="1"/>
</dbReference>
<keyword evidence="8 9" id="KW-0472">Membrane</keyword>
<dbReference type="CDD" id="cd06261">
    <property type="entry name" value="TM_PBP2"/>
    <property type="match status" value="1"/>
</dbReference>
<dbReference type="PROSITE" id="PS50928">
    <property type="entry name" value="ABC_TM1"/>
    <property type="match status" value="1"/>
</dbReference>
<protein>
    <submittedName>
        <fullName evidence="11">Peptide/nickel transport system permease protein</fullName>
    </submittedName>
</protein>
<feature type="transmembrane region" description="Helical" evidence="9">
    <location>
        <begin position="191"/>
        <end position="216"/>
    </location>
</feature>
<keyword evidence="12" id="KW-1185">Reference proteome</keyword>
<dbReference type="Gene3D" id="1.10.3720.10">
    <property type="entry name" value="MetI-like"/>
    <property type="match status" value="1"/>
</dbReference>
<keyword evidence="4 9" id="KW-0812">Transmembrane</keyword>
<dbReference type="GO" id="GO:0015031">
    <property type="term" value="P:protein transport"/>
    <property type="evidence" value="ECO:0007669"/>
    <property type="project" value="UniProtKB-KW"/>
</dbReference>
<evidence type="ECO:0000256" key="9">
    <source>
        <dbReference type="RuleBase" id="RU363032"/>
    </source>
</evidence>
<keyword evidence="2 9" id="KW-0813">Transport</keyword>
<evidence type="ECO:0000256" key="6">
    <source>
        <dbReference type="ARBA" id="ARBA00022927"/>
    </source>
</evidence>
<dbReference type="RefSeq" id="WP_184381690.1">
    <property type="nucleotide sequence ID" value="NZ_JACIDJ010000001.1"/>
</dbReference>
<evidence type="ECO:0000256" key="1">
    <source>
        <dbReference type="ARBA" id="ARBA00004651"/>
    </source>
</evidence>
<reference evidence="11 12" key="1">
    <citation type="submission" date="2020-08" db="EMBL/GenBank/DDBJ databases">
        <title>Genomic Encyclopedia of Type Strains, Phase IV (KMG-IV): sequencing the most valuable type-strain genomes for metagenomic binning, comparative biology and taxonomic classification.</title>
        <authorList>
            <person name="Goeker M."/>
        </authorList>
    </citation>
    <scope>NUCLEOTIDE SEQUENCE [LARGE SCALE GENOMIC DNA]</scope>
    <source>
        <strain evidence="11 12">DSM 19979</strain>
    </source>
</reference>
<dbReference type="InterPro" id="IPR035906">
    <property type="entry name" value="MetI-like_sf"/>
</dbReference>
<evidence type="ECO:0000256" key="5">
    <source>
        <dbReference type="ARBA" id="ARBA00022856"/>
    </source>
</evidence>
<dbReference type="InterPro" id="IPR050366">
    <property type="entry name" value="BP-dependent_transpt_permease"/>
</dbReference>
<dbReference type="GO" id="GO:0015833">
    <property type="term" value="P:peptide transport"/>
    <property type="evidence" value="ECO:0007669"/>
    <property type="project" value="UniProtKB-KW"/>
</dbReference>
<accession>A0A840A865</accession>
<keyword evidence="7 9" id="KW-1133">Transmembrane helix</keyword>
<keyword evidence="6" id="KW-0653">Protein transport</keyword>
<evidence type="ECO:0000256" key="3">
    <source>
        <dbReference type="ARBA" id="ARBA00022475"/>
    </source>
</evidence>
<name>A0A840A865_9PROT</name>
<dbReference type="InterPro" id="IPR000515">
    <property type="entry name" value="MetI-like"/>
</dbReference>
<sequence length="267" mass="27684">MWRRALASPAALLALLVLGFWVVTAISVPWWGLPDPTESVGRRFQPPGGAFPLGTDALGRCVLSRTLHGARLSLPLAACVVLGAAALGVLLGAIAGFLGGAADWLLSRAADIALAFPPVLLALAVAATLGPGLLNAGLAMLAVWWPIYLRFMRAQVRGVMRMEHVQAAVTVGSTPATILRRHVVPLCTTPILVALPLDLGQVILLGAGLSFVGLGAPPPAPEWGLMVAEGATALHRWWLVAGPGAAILSVVLACTLLGDRLREQGRG</sequence>
<dbReference type="AlphaFoldDB" id="A0A840A865"/>